<evidence type="ECO:0000313" key="1">
    <source>
        <dbReference type="EMBL" id="CAI9601858.1"/>
    </source>
</evidence>
<protein>
    <submittedName>
        <fullName evidence="1">Uncharacterized protein</fullName>
    </submittedName>
</protein>
<proteinExistence type="predicted"/>
<sequence length="33" mass="3925">LITTLVFNFLIKKPKTTENFEKKKSFSFGYKIL</sequence>
<name>A0ABN9FXM3_9NEOB</name>
<comment type="caution">
    <text evidence="1">The sequence shown here is derived from an EMBL/GenBank/DDBJ whole genome shotgun (WGS) entry which is preliminary data.</text>
</comment>
<keyword evidence="2" id="KW-1185">Reference proteome</keyword>
<accession>A0ABN9FXM3</accession>
<feature type="non-terminal residue" evidence="1">
    <location>
        <position position="1"/>
    </location>
</feature>
<evidence type="ECO:0000313" key="2">
    <source>
        <dbReference type="Proteomes" id="UP001162483"/>
    </source>
</evidence>
<reference evidence="1" key="1">
    <citation type="submission" date="2023-05" db="EMBL/GenBank/DDBJ databases">
        <authorList>
            <person name="Stuckert A."/>
        </authorList>
    </citation>
    <scope>NUCLEOTIDE SEQUENCE</scope>
</reference>
<dbReference type="Proteomes" id="UP001162483">
    <property type="component" value="Unassembled WGS sequence"/>
</dbReference>
<organism evidence="1 2">
    <name type="scientific">Staurois parvus</name>
    <dbReference type="NCBI Taxonomy" id="386267"/>
    <lineage>
        <taxon>Eukaryota</taxon>
        <taxon>Metazoa</taxon>
        <taxon>Chordata</taxon>
        <taxon>Craniata</taxon>
        <taxon>Vertebrata</taxon>
        <taxon>Euteleostomi</taxon>
        <taxon>Amphibia</taxon>
        <taxon>Batrachia</taxon>
        <taxon>Anura</taxon>
        <taxon>Neobatrachia</taxon>
        <taxon>Ranoidea</taxon>
        <taxon>Ranidae</taxon>
        <taxon>Staurois</taxon>
    </lineage>
</organism>
<dbReference type="EMBL" id="CATNWA010017615">
    <property type="protein sequence ID" value="CAI9601858.1"/>
    <property type="molecule type" value="Genomic_DNA"/>
</dbReference>
<gene>
    <name evidence="1" type="ORF">SPARVUS_LOCUS13039206</name>
</gene>